<sequence>MLRRFSAHARFHATTLSPSSPLSQCPIPLSYVLFLLLRLPLLSLSVEVILIRIAQLCATSLTHAPPLRQLLATSSSGVRFAVEAVEPTLLDAPTSNRPYLCDNHRRSPASISHRIPSSFTASLSAGPHSSWHCITHLRAAFFKRTVDLNVGRAKLGTFTAAYMRALTFIHPGRSYARRRRHSWRAAADDPTLRGHDGADGGRVHEHWLANVVEVMELYFPSFPLKSLRNFPEDLDVSRVRLERLALRFLTRLQQLAWRSVGHDGTDGAHGDVLGRKDADMVELYSHVFTDAAFISAPHPADFFEGDEAGVLSLHLWSSKPIGGDREPEAIPPPTLCSETRPLKKKDRNTKLPPSDSIVLLAPARAPIAAVSLERLHYTKMRGRSDEIVRSAWSATAKDLGALGYEGNAAHVSGSDANRRYTLIADVRAREEGESARSAHEDVEMLVRDDNVHIALSLSFRRPPGYLGHIFPSYARSW</sequence>
<evidence type="ECO:0000256" key="1">
    <source>
        <dbReference type="SAM" id="MobiDB-lite"/>
    </source>
</evidence>
<evidence type="ECO:0000313" key="2">
    <source>
        <dbReference type="EMBL" id="KAJ7724513.1"/>
    </source>
</evidence>
<organism evidence="2 3">
    <name type="scientific">Mycena metata</name>
    <dbReference type="NCBI Taxonomy" id="1033252"/>
    <lineage>
        <taxon>Eukaryota</taxon>
        <taxon>Fungi</taxon>
        <taxon>Dikarya</taxon>
        <taxon>Basidiomycota</taxon>
        <taxon>Agaricomycotina</taxon>
        <taxon>Agaricomycetes</taxon>
        <taxon>Agaricomycetidae</taxon>
        <taxon>Agaricales</taxon>
        <taxon>Marasmiineae</taxon>
        <taxon>Mycenaceae</taxon>
        <taxon>Mycena</taxon>
    </lineage>
</organism>
<feature type="region of interest" description="Disordered" evidence="1">
    <location>
        <begin position="323"/>
        <end position="353"/>
    </location>
</feature>
<gene>
    <name evidence="2" type="ORF">B0H16DRAFT_1785888</name>
</gene>
<name>A0AAD7HN43_9AGAR</name>
<dbReference type="AlphaFoldDB" id="A0AAD7HN43"/>
<keyword evidence="3" id="KW-1185">Reference proteome</keyword>
<accession>A0AAD7HN43</accession>
<evidence type="ECO:0000313" key="3">
    <source>
        <dbReference type="Proteomes" id="UP001215598"/>
    </source>
</evidence>
<dbReference type="EMBL" id="JARKIB010000202">
    <property type="protein sequence ID" value="KAJ7724513.1"/>
    <property type="molecule type" value="Genomic_DNA"/>
</dbReference>
<protein>
    <submittedName>
        <fullName evidence="2">Uncharacterized protein</fullName>
    </submittedName>
</protein>
<dbReference type="Proteomes" id="UP001215598">
    <property type="component" value="Unassembled WGS sequence"/>
</dbReference>
<reference evidence="2" key="1">
    <citation type="submission" date="2023-03" db="EMBL/GenBank/DDBJ databases">
        <title>Massive genome expansion in bonnet fungi (Mycena s.s.) driven by repeated elements and novel gene families across ecological guilds.</title>
        <authorList>
            <consortium name="Lawrence Berkeley National Laboratory"/>
            <person name="Harder C.B."/>
            <person name="Miyauchi S."/>
            <person name="Viragh M."/>
            <person name="Kuo A."/>
            <person name="Thoen E."/>
            <person name="Andreopoulos B."/>
            <person name="Lu D."/>
            <person name="Skrede I."/>
            <person name="Drula E."/>
            <person name="Henrissat B."/>
            <person name="Morin E."/>
            <person name="Kohler A."/>
            <person name="Barry K."/>
            <person name="LaButti K."/>
            <person name="Morin E."/>
            <person name="Salamov A."/>
            <person name="Lipzen A."/>
            <person name="Mereny Z."/>
            <person name="Hegedus B."/>
            <person name="Baldrian P."/>
            <person name="Stursova M."/>
            <person name="Weitz H."/>
            <person name="Taylor A."/>
            <person name="Grigoriev I.V."/>
            <person name="Nagy L.G."/>
            <person name="Martin F."/>
            <person name="Kauserud H."/>
        </authorList>
    </citation>
    <scope>NUCLEOTIDE SEQUENCE</scope>
    <source>
        <strain evidence="2">CBHHK182m</strain>
    </source>
</reference>
<comment type="caution">
    <text evidence="2">The sequence shown here is derived from an EMBL/GenBank/DDBJ whole genome shotgun (WGS) entry which is preliminary data.</text>
</comment>
<proteinExistence type="predicted"/>